<evidence type="ECO:0000313" key="1">
    <source>
        <dbReference type="EMBL" id="KRY67106.1"/>
    </source>
</evidence>
<name>A0A0V1E192_TRIPS</name>
<reference evidence="3 4" key="1">
    <citation type="submission" date="2015-01" db="EMBL/GenBank/DDBJ databases">
        <title>Evolution of Trichinella species and genotypes.</title>
        <authorList>
            <person name="Korhonen P.K."/>
            <person name="Edoardo P."/>
            <person name="Giuseppe L.R."/>
            <person name="Gasser R.B."/>
        </authorList>
    </citation>
    <scope>NUCLEOTIDE SEQUENCE [LARGE SCALE GENOMIC DNA]</scope>
    <source>
        <strain evidence="1">ISS13</strain>
        <strain evidence="2">ISS588</strain>
    </source>
</reference>
<comment type="caution">
    <text evidence="1">The sequence shown here is derived from an EMBL/GenBank/DDBJ whole genome shotgun (WGS) entry which is preliminary data.</text>
</comment>
<dbReference type="Proteomes" id="UP000054632">
    <property type="component" value="Unassembled WGS sequence"/>
</dbReference>
<organism evidence="1 3">
    <name type="scientific">Trichinella pseudospiralis</name>
    <name type="common">Parasitic roundworm</name>
    <dbReference type="NCBI Taxonomy" id="6337"/>
    <lineage>
        <taxon>Eukaryota</taxon>
        <taxon>Metazoa</taxon>
        <taxon>Ecdysozoa</taxon>
        <taxon>Nematoda</taxon>
        <taxon>Enoplea</taxon>
        <taxon>Dorylaimia</taxon>
        <taxon>Trichinellida</taxon>
        <taxon>Trichinellidae</taxon>
        <taxon>Trichinella</taxon>
    </lineage>
</organism>
<dbReference type="Proteomes" id="UP000054805">
    <property type="component" value="Unassembled WGS sequence"/>
</dbReference>
<evidence type="ECO:0000313" key="2">
    <source>
        <dbReference type="EMBL" id="KRZ22459.1"/>
    </source>
</evidence>
<proteinExistence type="predicted"/>
<keyword evidence="4" id="KW-1185">Reference proteome</keyword>
<dbReference type="EMBL" id="JYDR01000147">
    <property type="protein sequence ID" value="KRY67106.1"/>
    <property type="molecule type" value="Genomic_DNA"/>
</dbReference>
<protein>
    <submittedName>
        <fullName evidence="1">Uncharacterized protein</fullName>
    </submittedName>
</protein>
<gene>
    <name evidence="1" type="ORF">T4A_5882</name>
    <name evidence="2" type="ORF">T4B_571</name>
</gene>
<dbReference type="EMBL" id="JYDS01000172">
    <property type="protein sequence ID" value="KRZ22459.1"/>
    <property type="molecule type" value="Genomic_DNA"/>
</dbReference>
<evidence type="ECO:0000313" key="3">
    <source>
        <dbReference type="Proteomes" id="UP000054632"/>
    </source>
</evidence>
<accession>A0A0V1E192</accession>
<evidence type="ECO:0000313" key="4">
    <source>
        <dbReference type="Proteomes" id="UP000054805"/>
    </source>
</evidence>
<sequence>MNVLEEKLKANVGAIATSTYNVKHEQFSTLSKQANNFLWSSINNTKKILSFKLVGHFGRRFIFAISIGAVFSSNISLPEDFGVVSFIHISFQHSQASLIACYYFTADIAAFEQHS</sequence>
<dbReference type="AlphaFoldDB" id="A0A0V1E192"/>